<evidence type="ECO:0000256" key="1">
    <source>
        <dbReference type="SAM" id="MobiDB-lite"/>
    </source>
</evidence>
<dbReference type="AlphaFoldDB" id="A0ABD3N2U6"/>
<keyword evidence="3" id="KW-1185">Reference proteome</keyword>
<organism evidence="2 3">
    <name type="scientific">Discostella pseudostelligera</name>
    <dbReference type="NCBI Taxonomy" id="259834"/>
    <lineage>
        <taxon>Eukaryota</taxon>
        <taxon>Sar</taxon>
        <taxon>Stramenopiles</taxon>
        <taxon>Ochrophyta</taxon>
        <taxon>Bacillariophyta</taxon>
        <taxon>Coscinodiscophyceae</taxon>
        <taxon>Thalassiosirophycidae</taxon>
        <taxon>Stephanodiscales</taxon>
        <taxon>Stephanodiscaceae</taxon>
        <taxon>Discostella</taxon>
    </lineage>
</organism>
<comment type="caution">
    <text evidence="2">The sequence shown here is derived from an EMBL/GenBank/DDBJ whole genome shotgun (WGS) entry which is preliminary data.</text>
</comment>
<feature type="compositionally biased region" description="Low complexity" evidence="1">
    <location>
        <begin position="157"/>
        <end position="170"/>
    </location>
</feature>
<feature type="region of interest" description="Disordered" evidence="1">
    <location>
        <begin position="83"/>
        <end position="171"/>
    </location>
</feature>
<reference evidence="2 3" key="1">
    <citation type="submission" date="2024-10" db="EMBL/GenBank/DDBJ databases">
        <title>Updated reference genomes for cyclostephanoid diatoms.</title>
        <authorList>
            <person name="Roberts W.R."/>
            <person name="Alverson A.J."/>
        </authorList>
    </citation>
    <scope>NUCLEOTIDE SEQUENCE [LARGE SCALE GENOMIC DNA]</scope>
    <source>
        <strain evidence="2 3">AJA232-27</strain>
    </source>
</reference>
<name>A0ABD3N2U6_9STRA</name>
<feature type="region of interest" description="Disordered" evidence="1">
    <location>
        <begin position="188"/>
        <end position="233"/>
    </location>
</feature>
<feature type="region of interest" description="Disordered" evidence="1">
    <location>
        <begin position="408"/>
        <end position="435"/>
    </location>
</feature>
<dbReference type="Proteomes" id="UP001530293">
    <property type="component" value="Unassembled WGS sequence"/>
</dbReference>
<feature type="compositionally biased region" description="Low complexity" evidence="1">
    <location>
        <begin position="415"/>
        <end position="435"/>
    </location>
</feature>
<sequence length="619" mass="67017">MASPTRRHRHRRRQSTRCCRSCRSIYHCTAFILSISSSLNSSSVDAFSLVQNAAATSSTAQQPTSPSSDASAQQTVVVGATTNAASNSNSGSAGISSSSLHHKRGASATAAASSSNNLNNPFHGALTTSGSASNNRRHHRHRNPRQYQPPHPTSLAGSSGQQGSSSSSSSFTDDFALRLDMMAEHWDENHDDDNYSSNSIQEHDELSSSSEAHHCNNNGPPSTSSSVSSSPYFYDDETVSSSMSMSMTDQPETQQLYERRAFLHGMLSATATAVVATAATTTTTTNTNSVGFTSLLPWSPIEPAFAYEQSYPLELQMTPVGEVENSSNSITKLNEERLSYKKAKVKATQMELHTDPLGVVPTTIHDMEVTIAGAFTWGLALWLALGSRSNPIVTPLANVLYGGNNANVDGDDESNQSNDGSILSSSSSSNNKSENQWLTDRNDGFFGELPPSFMAVLSVVFVLFGIVLDRTVYFLADGDAEVSLQLGGVSVIGGAVWEVGRLAAKEKAPTREEYERDVELYREFREFAEKRVIVRGRSNSGGRSLSSCSCHRSDVISAFRRYNPKYRTADNEQFPLSDIEIERILRKWNREFGSGSEMSSAGFFAGICVDGVADAFAPR</sequence>
<evidence type="ECO:0000313" key="3">
    <source>
        <dbReference type="Proteomes" id="UP001530293"/>
    </source>
</evidence>
<feature type="compositionally biased region" description="Basic and acidic residues" evidence="1">
    <location>
        <begin position="201"/>
        <end position="214"/>
    </location>
</feature>
<accession>A0ABD3N2U6</accession>
<protein>
    <submittedName>
        <fullName evidence="2">Uncharacterized protein</fullName>
    </submittedName>
</protein>
<feature type="compositionally biased region" description="Low complexity" evidence="1">
    <location>
        <begin position="220"/>
        <end position="231"/>
    </location>
</feature>
<evidence type="ECO:0000313" key="2">
    <source>
        <dbReference type="EMBL" id="KAL3770450.1"/>
    </source>
</evidence>
<dbReference type="EMBL" id="JALLBG020000042">
    <property type="protein sequence ID" value="KAL3770450.1"/>
    <property type="molecule type" value="Genomic_DNA"/>
</dbReference>
<proteinExistence type="predicted"/>
<feature type="compositionally biased region" description="Basic residues" evidence="1">
    <location>
        <begin position="135"/>
        <end position="144"/>
    </location>
</feature>
<feature type="compositionally biased region" description="Low complexity" evidence="1">
    <location>
        <begin position="106"/>
        <end position="120"/>
    </location>
</feature>
<gene>
    <name evidence="2" type="ORF">ACHAWU_010001</name>
</gene>
<feature type="compositionally biased region" description="Low complexity" evidence="1">
    <location>
        <begin position="83"/>
        <end position="99"/>
    </location>
</feature>